<organism evidence="9 10">
    <name type="scientific">Meganyctiphanes norvegica</name>
    <name type="common">Northern krill</name>
    <name type="synonym">Thysanopoda norvegica</name>
    <dbReference type="NCBI Taxonomy" id="48144"/>
    <lineage>
        <taxon>Eukaryota</taxon>
        <taxon>Metazoa</taxon>
        <taxon>Ecdysozoa</taxon>
        <taxon>Arthropoda</taxon>
        <taxon>Crustacea</taxon>
        <taxon>Multicrustacea</taxon>
        <taxon>Malacostraca</taxon>
        <taxon>Eumalacostraca</taxon>
        <taxon>Eucarida</taxon>
        <taxon>Euphausiacea</taxon>
        <taxon>Euphausiidae</taxon>
        <taxon>Meganyctiphanes</taxon>
    </lineage>
</organism>
<feature type="transmembrane region" description="Helical" evidence="7">
    <location>
        <begin position="445"/>
        <end position="464"/>
    </location>
</feature>
<dbReference type="AlphaFoldDB" id="A0AAV2PP95"/>
<keyword evidence="10" id="KW-1185">Reference proteome</keyword>
<feature type="transmembrane region" description="Helical" evidence="7">
    <location>
        <begin position="212"/>
        <end position="232"/>
    </location>
</feature>
<evidence type="ECO:0000313" key="9">
    <source>
        <dbReference type="EMBL" id="CAL4061831.1"/>
    </source>
</evidence>
<dbReference type="GO" id="GO:0015293">
    <property type="term" value="F:symporter activity"/>
    <property type="evidence" value="ECO:0007669"/>
    <property type="project" value="UniProtKB-KW"/>
</dbReference>
<dbReference type="SUPFAM" id="SSF103473">
    <property type="entry name" value="MFS general substrate transporter"/>
    <property type="match status" value="1"/>
</dbReference>
<evidence type="ECO:0000256" key="4">
    <source>
        <dbReference type="ARBA" id="ARBA00022847"/>
    </source>
</evidence>
<feature type="transmembrane region" description="Helical" evidence="7">
    <location>
        <begin position="278"/>
        <end position="303"/>
    </location>
</feature>
<evidence type="ECO:0000256" key="1">
    <source>
        <dbReference type="ARBA" id="ARBA00004141"/>
    </source>
</evidence>
<dbReference type="GO" id="GO:0006820">
    <property type="term" value="P:monoatomic anion transport"/>
    <property type="evidence" value="ECO:0007669"/>
    <property type="project" value="TreeGrafter"/>
</dbReference>
<dbReference type="Gene3D" id="1.20.1250.20">
    <property type="entry name" value="MFS general substrate transporter like domains"/>
    <property type="match status" value="2"/>
</dbReference>
<dbReference type="PANTHER" id="PTHR11662:SF399">
    <property type="entry name" value="FI19708P1-RELATED"/>
    <property type="match status" value="1"/>
</dbReference>
<dbReference type="InterPro" id="IPR036259">
    <property type="entry name" value="MFS_trans_sf"/>
</dbReference>
<feature type="domain" description="Major facilitator superfamily (MFS) profile" evidence="8">
    <location>
        <begin position="12"/>
        <end position="468"/>
    </location>
</feature>
<dbReference type="GO" id="GO:0016020">
    <property type="term" value="C:membrane"/>
    <property type="evidence" value="ECO:0007669"/>
    <property type="project" value="UniProtKB-SubCell"/>
</dbReference>
<protein>
    <recommendedName>
        <fullName evidence="8">Major facilitator superfamily (MFS) profile domain-containing protein</fullName>
    </recommendedName>
</protein>
<feature type="transmembrane region" description="Helical" evidence="7">
    <location>
        <begin position="12"/>
        <end position="34"/>
    </location>
</feature>
<gene>
    <name evidence="9" type="ORF">MNOR_LOCUS2294</name>
</gene>
<accession>A0AAV2PP95</accession>
<dbReference type="PANTHER" id="PTHR11662">
    <property type="entry name" value="SOLUTE CARRIER FAMILY 17"/>
    <property type="match status" value="1"/>
</dbReference>
<evidence type="ECO:0000256" key="5">
    <source>
        <dbReference type="ARBA" id="ARBA00022989"/>
    </source>
</evidence>
<sequence>MQSDDTMGWLPARWALALMGCLGCMNIYMVRINLSLAVVAMVKSGNTTSQDVQAQCLADNTDNEWENSSQPLTQHKAVNEIQEGEFEWSETMQGVLIGSFYYGYLVMQVIGGRLSEKYGSKWIFGLCVMSGGLFALVTPIAARTHYGAVVAVRVLQGLFQGVAFPSVMALLPRWVVPNERARFISIVTIGIPFGVLVGMPLCGWVIDEYGWPFAFYVTGFLSLVWCVMWFSLMYDDPQYHPRISDTELEHIQRGCQEGGSGGAPKSVPWLAILKSPTFWALLIVSMGNEYGFTVYMTAIPTYLKNILGFSMKQNGFIAALPMLINMITGLSLSFFSDWLLTNGHLSLNTTRKLFQGIASFGIAGTMAVIGFSGCHPLLAVGLLCLGQIFKGFDVAGPNKSEFAPNFTGTIWGIINCSATVISFLVPLVNGIITDGEQTIYAWRKVFLINVPVYLVAIVIFLIFYTTDIQSWNYENAKDKEKKRDNPSV</sequence>
<dbReference type="PROSITE" id="PS50850">
    <property type="entry name" value="MFS"/>
    <property type="match status" value="1"/>
</dbReference>
<keyword evidence="3 7" id="KW-0812">Transmembrane</keyword>
<evidence type="ECO:0000256" key="7">
    <source>
        <dbReference type="SAM" id="Phobius"/>
    </source>
</evidence>
<feature type="non-terminal residue" evidence="9">
    <location>
        <position position="488"/>
    </location>
</feature>
<feature type="transmembrane region" description="Helical" evidence="7">
    <location>
        <begin position="315"/>
        <end position="335"/>
    </location>
</feature>
<dbReference type="InterPro" id="IPR050382">
    <property type="entry name" value="MFS_Na/Anion_cotransporter"/>
</dbReference>
<dbReference type="Proteomes" id="UP001497623">
    <property type="component" value="Unassembled WGS sequence"/>
</dbReference>
<keyword evidence="4" id="KW-0769">Symport</keyword>
<name>A0AAV2PP95_MEGNR</name>
<evidence type="ECO:0000256" key="3">
    <source>
        <dbReference type="ARBA" id="ARBA00022692"/>
    </source>
</evidence>
<evidence type="ECO:0000259" key="8">
    <source>
        <dbReference type="PROSITE" id="PS50850"/>
    </source>
</evidence>
<evidence type="ECO:0000256" key="6">
    <source>
        <dbReference type="ARBA" id="ARBA00023136"/>
    </source>
</evidence>
<feature type="transmembrane region" description="Helical" evidence="7">
    <location>
        <begin position="356"/>
        <end position="389"/>
    </location>
</feature>
<comment type="subcellular location">
    <subcellularLocation>
        <location evidence="1">Membrane</location>
        <topology evidence="1">Multi-pass membrane protein</topology>
    </subcellularLocation>
</comment>
<dbReference type="InterPro" id="IPR020846">
    <property type="entry name" value="MFS_dom"/>
</dbReference>
<comment type="caution">
    <text evidence="9">The sequence shown here is derived from an EMBL/GenBank/DDBJ whole genome shotgun (WGS) entry which is preliminary data.</text>
</comment>
<feature type="transmembrane region" description="Helical" evidence="7">
    <location>
        <begin position="183"/>
        <end position="206"/>
    </location>
</feature>
<feature type="transmembrane region" description="Helical" evidence="7">
    <location>
        <begin position="122"/>
        <end position="142"/>
    </location>
</feature>
<dbReference type="FunFam" id="1.20.1250.20:FF:000003">
    <property type="entry name" value="Solute carrier family 17 member 3"/>
    <property type="match status" value="1"/>
</dbReference>
<keyword evidence="6 7" id="KW-0472">Membrane</keyword>
<evidence type="ECO:0000313" key="10">
    <source>
        <dbReference type="Proteomes" id="UP001497623"/>
    </source>
</evidence>
<dbReference type="Pfam" id="PF07690">
    <property type="entry name" value="MFS_1"/>
    <property type="match status" value="1"/>
</dbReference>
<keyword evidence="2" id="KW-0813">Transport</keyword>
<feature type="transmembrane region" description="Helical" evidence="7">
    <location>
        <begin position="409"/>
        <end position="433"/>
    </location>
</feature>
<evidence type="ECO:0000256" key="2">
    <source>
        <dbReference type="ARBA" id="ARBA00022448"/>
    </source>
</evidence>
<reference evidence="9 10" key="1">
    <citation type="submission" date="2024-05" db="EMBL/GenBank/DDBJ databases">
        <authorList>
            <person name="Wallberg A."/>
        </authorList>
    </citation>
    <scope>NUCLEOTIDE SEQUENCE [LARGE SCALE GENOMIC DNA]</scope>
</reference>
<keyword evidence="5 7" id="KW-1133">Transmembrane helix</keyword>
<dbReference type="InterPro" id="IPR011701">
    <property type="entry name" value="MFS"/>
</dbReference>
<proteinExistence type="predicted"/>
<feature type="transmembrane region" description="Helical" evidence="7">
    <location>
        <begin position="148"/>
        <end position="171"/>
    </location>
</feature>
<dbReference type="EMBL" id="CAXKWB010000686">
    <property type="protein sequence ID" value="CAL4061831.1"/>
    <property type="molecule type" value="Genomic_DNA"/>
</dbReference>